<protein>
    <recommendedName>
        <fullName evidence="3">Gnk2-homologous domain-containing protein</fullName>
    </recommendedName>
</protein>
<feature type="domain" description="Gnk2-homologous" evidence="3">
    <location>
        <begin position="1"/>
        <end position="54"/>
    </location>
</feature>
<dbReference type="Proteomes" id="UP001291623">
    <property type="component" value="Unassembled WGS sequence"/>
</dbReference>
<dbReference type="PANTHER" id="PTHR32099">
    <property type="entry name" value="CYSTEINE-RICH REPEAT SECRETORY PROTEIN"/>
    <property type="match status" value="1"/>
</dbReference>
<dbReference type="PROSITE" id="PS51473">
    <property type="entry name" value="GNK2"/>
    <property type="match status" value="1"/>
</dbReference>
<gene>
    <name evidence="4" type="ORF">RND71_028433</name>
</gene>
<name>A0AAE1VA19_9SOLA</name>
<dbReference type="AlphaFoldDB" id="A0AAE1VA19"/>
<evidence type="ECO:0000313" key="4">
    <source>
        <dbReference type="EMBL" id="KAK4352915.1"/>
    </source>
</evidence>
<reference evidence="4" key="1">
    <citation type="submission" date="2023-12" db="EMBL/GenBank/DDBJ databases">
        <title>Genome assembly of Anisodus tanguticus.</title>
        <authorList>
            <person name="Wang Y.-J."/>
        </authorList>
    </citation>
    <scope>NUCLEOTIDE SEQUENCE</scope>
    <source>
        <strain evidence="4">KB-2021</strain>
        <tissue evidence="4">Leaf</tissue>
    </source>
</reference>
<proteinExistence type="predicted"/>
<dbReference type="InterPro" id="IPR038408">
    <property type="entry name" value="GNK2_sf"/>
</dbReference>
<accession>A0AAE1VA19</accession>
<organism evidence="4 5">
    <name type="scientific">Anisodus tanguticus</name>
    <dbReference type="NCBI Taxonomy" id="243964"/>
    <lineage>
        <taxon>Eukaryota</taxon>
        <taxon>Viridiplantae</taxon>
        <taxon>Streptophyta</taxon>
        <taxon>Embryophyta</taxon>
        <taxon>Tracheophyta</taxon>
        <taxon>Spermatophyta</taxon>
        <taxon>Magnoliopsida</taxon>
        <taxon>eudicotyledons</taxon>
        <taxon>Gunneridae</taxon>
        <taxon>Pentapetalae</taxon>
        <taxon>asterids</taxon>
        <taxon>lamiids</taxon>
        <taxon>Solanales</taxon>
        <taxon>Solanaceae</taxon>
        <taxon>Solanoideae</taxon>
        <taxon>Hyoscyameae</taxon>
        <taxon>Anisodus</taxon>
    </lineage>
</organism>
<keyword evidence="5" id="KW-1185">Reference proteome</keyword>
<evidence type="ECO:0000256" key="1">
    <source>
        <dbReference type="ARBA" id="ARBA00022729"/>
    </source>
</evidence>
<keyword evidence="1" id="KW-0732">Signal</keyword>
<sequence length="95" mass="10237">MVSAIVLCRGDVDLKQCRTCVNNIAQKLVCSCPNKKEAFGEYDESAYGDPLGKYATDQAIDQTIYALVQCTPDLSPQDCLTDSYGAMATCPCNGN</sequence>
<keyword evidence="2" id="KW-0677">Repeat</keyword>
<dbReference type="EMBL" id="JAVYJV010000015">
    <property type="protein sequence ID" value="KAK4352915.1"/>
    <property type="molecule type" value="Genomic_DNA"/>
</dbReference>
<dbReference type="PANTHER" id="PTHR32099:SF51">
    <property type="entry name" value="CYSTEINE-RICH RECEPTOR-LIKE PROTEIN KINASE 25 ISOFORM X1"/>
    <property type="match status" value="1"/>
</dbReference>
<dbReference type="Gene3D" id="3.30.430.20">
    <property type="entry name" value="Gnk2 domain, C-X8-C-X2-C motif"/>
    <property type="match status" value="2"/>
</dbReference>
<dbReference type="InterPro" id="IPR002902">
    <property type="entry name" value="GNK2"/>
</dbReference>
<comment type="caution">
    <text evidence="4">The sequence shown here is derived from an EMBL/GenBank/DDBJ whole genome shotgun (WGS) entry which is preliminary data.</text>
</comment>
<evidence type="ECO:0000259" key="3">
    <source>
        <dbReference type="PROSITE" id="PS51473"/>
    </source>
</evidence>
<evidence type="ECO:0000313" key="5">
    <source>
        <dbReference type="Proteomes" id="UP001291623"/>
    </source>
</evidence>
<dbReference type="Pfam" id="PF01657">
    <property type="entry name" value="Stress-antifung"/>
    <property type="match status" value="1"/>
</dbReference>
<evidence type="ECO:0000256" key="2">
    <source>
        <dbReference type="ARBA" id="ARBA00022737"/>
    </source>
</evidence>